<proteinExistence type="predicted"/>
<evidence type="ECO:0000256" key="1">
    <source>
        <dbReference type="SAM" id="Phobius"/>
    </source>
</evidence>
<dbReference type="Proteomes" id="UP000886758">
    <property type="component" value="Unassembled WGS sequence"/>
</dbReference>
<dbReference type="AlphaFoldDB" id="A0A9D1GQE9"/>
<feature type="transmembrane region" description="Helical" evidence="1">
    <location>
        <begin position="141"/>
        <end position="160"/>
    </location>
</feature>
<gene>
    <name evidence="2" type="ORF">IAD46_00700</name>
</gene>
<accession>A0A9D1GQE9</accession>
<keyword evidence="1" id="KW-0812">Transmembrane</keyword>
<protein>
    <submittedName>
        <fullName evidence="2">Uncharacterized protein</fullName>
    </submittedName>
</protein>
<feature type="transmembrane region" description="Helical" evidence="1">
    <location>
        <begin position="113"/>
        <end position="134"/>
    </location>
</feature>
<keyword evidence="1" id="KW-0472">Membrane</keyword>
<dbReference type="EMBL" id="DVLF01000025">
    <property type="protein sequence ID" value="HIT49523.1"/>
    <property type="molecule type" value="Genomic_DNA"/>
</dbReference>
<reference evidence="2" key="1">
    <citation type="submission" date="2020-10" db="EMBL/GenBank/DDBJ databases">
        <authorList>
            <person name="Gilroy R."/>
        </authorList>
    </citation>
    <scope>NUCLEOTIDE SEQUENCE</scope>
    <source>
        <strain evidence="2">ChiW17-6978</strain>
    </source>
</reference>
<feature type="transmembrane region" description="Helical" evidence="1">
    <location>
        <begin position="203"/>
        <end position="225"/>
    </location>
</feature>
<evidence type="ECO:0000313" key="3">
    <source>
        <dbReference type="Proteomes" id="UP000886758"/>
    </source>
</evidence>
<organism evidence="2 3">
    <name type="scientific">Candidatus Pelethenecus faecipullorum</name>
    <dbReference type="NCBI Taxonomy" id="2840900"/>
    <lineage>
        <taxon>Bacteria</taxon>
        <taxon>Bacillati</taxon>
        <taxon>Mycoplasmatota</taxon>
        <taxon>Mollicutes</taxon>
        <taxon>Candidatus Pelethenecus</taxon>
    </lineage>
</organism>
<feature type="transmembrane region" description="Helical" evidence="1">
    <location>
        <begin position="166"/>
        <end position="191"/>
    </location>
</feature>
<name>A0A9D1GQE9_9MOLU</name>
<reference evidence="2" key="2">
    <citation type="journal article" date="2021" name="PeerJ">
        <title>Extensive microbial diversity within the chicken gut microbiome revealed by metagenomics and culture.</title>
        <authorList>
            <person name="Gilroy R."/>
            <person name="Ravi A."/>
            <person name="Getino M."/>
            <person name="Pursley I."/>
            <person name="Horton D.L."/>
            <person name="Alikhan N.F."/>
            <person name="Baker D."/>
            <person name="Gharbi K."/>
            <person name="Hall N."/>
            <person name="Watson M."/>
            <person name="Adriaenssens E.M."/>
            <person name="Foster-Nyarko E."/>
            <person name="Jarju S."/>
            <person name="Secka A."/>
            <person name="Antonio M."/>
            <person name="Oren A."/>
            <person name="Chaudhuri R.R."/>
            <person name="La Ragione R."/>
            <person name="Hildebrand F."/>
            <person name="Pallen M.J."/>
        </authorList>
    </citation>
    <scope>NUCLEOTIDE SEQUENCE</scope>
    <source>
        <strain evidence="2">ChiW17-6978</strain>
    </source>
</reference>
<sequence length="229" mass="26552">MDDVFETFGNGLEKEDYLRFIEYEDQDGFYFLKIVWVITPENNVLHWGYYPPSCFKILLFDPLTDTFLSGAKTQRYAFKSYFKVDLENFEPTVEEILPPAVRNYDYAGEIGSLLVRIILTVFIELGVAVLFFFGKKVFLKIVFVNVVTQVLLNLFLNWIYYQNGSLAYGMAYLPLEFLIILIESVVYSILFTKTAIKRPVLKAILYSVFANAASFAVGILLWRYLPFAF</sequence>
<comment type="caution">
    <text evidence="2">The sequence shown here is derived from an EMBL/GenBank/DDBJ whole genome shotgun (WGS) entry which is preliminary data.</text>
</comment>
<keyword evidence="1" id="KW-1133">Transmembrane helix</keyword>
<evidence type="ECO:0000313" key="2">
    <source>
        <dbReference type="EMBL" id="HIT49523.1"/>
    </source>
</evidence>